<accession>A0A544QLH0</accession>
<reference evidence="1 2" key="1">
    <citation type="submission" date="2019-02" db="EMBL/GenBank/DDBJ databases">
        <title>Halonotius sp. a new haloqrchaeon isolated from saline water.</title>
        <authorList>
            <person name="Duran-Viseras A."/>
            <person name="Sanchez-Porro C."/>
            <person name="Ventosa A."/>
        </authorList>
    </citation>
    <scope>NUCLEOTIDE SEQUENCE [LARGE SCALE GENOMIC DNA]</scope>
    <source>
        <strain evidence="1 2">F9-27</strain>
    </source>
</reference>
<evidence type="ECO:0000313" key="2">
    <source>
        <dbReference type="Proteomes" id="UP000315385"/>
    </source>
</evidence>
<keyword evidence="2" id="KW-1185">Reference proteome</keyword>
<dbReference type="Gene3D" id="3.40.91.30">
    <property type="match status" value="1"/>
</dbReference>
<proteinExistence type="predicted"/>
<dbReference type="RefSeq" id="WP_142444034.1">
    <property type="nucleotide sequence ID" value="NZ_SESI01000003.1"/>
</dbReference>
<evidence type="ECO:0008006" key="3">
    <source>
        <dbReference type="Google" id="ProtNLM"/>
    </source>
</evidence>
<sequence length="546" mass="63624">MQLSELIDRNWNTHERKRFIKDTTKAKTDDFDPAEFNHDGFSDREQYLQEFVPGLADETRVNQELNNFTPPRLSSINDSPYQALVIRYGILRKLIEQPDYSMEKGQLLDAVQDWQLDLIDTYDTDSYPENDDLLHLAEAAVEYKNQIDDSEIHMVYSYFELHNQASENKHEYYTWLDFFERLSAIGRFPKVSRSDRPEHARDTIEKGIWSLQEQALVYEVKTEDIDELVGIPEDYIDTIRDWLYYEMSDENYFQMLETLEPFDRQSLLVEARDVFDVEGKNYGRNENRRENIVAAGVYPSELLKQIVPKEDLKKIVDQYGLDAHKRKTDEMVSAIIEYFEQSQKSVGSDESAAELYLEAYEQIADGSVTQIPPQLQDLVDGDDPSEKLDVLFENATAEIFTEVFNIEGTNQLGQQASGVVADGEIEQDGRWLLWDNKRRQGKFKLGSDARSKIKNYIDTKDKQHDVEWFLIVAPDFTEQAVENAEQLEMMVEKDVRLVRAADFKELAELWQEEYAKPDRELPLSVFLGSEIFEVDKATRLLDTEFS</sequence>
<dbReference type="OrthoDB" id="318809at2157"/>
<organism evidence="1 2">
    <name type="scientific">Halonotius roseus</name>
    <dbReference type="NCBI Taxonomy" id="2511997"/>
    <lineage>
        <taxon>Archaea</taxon>
        <taxon>Methanobacteriati</taxon>
        <taxon>Methanobacteriota</taxon>
        <taxon>Stenosarchaea group</taxon>
        <taxon>Halobacteria</taxon>
        <taxon>Halobacteriales</taxon>
        <taxon>Haloferacaceae</taxon>
        <taxon>Halonotius</taxon>
    </lineage>
</organism>
<evidence type="ECO:0000313" key="1">
    <source>
        <dbReference type="EMBL" id="TQQ79444.1"/>
    </source>
</evidence>
<name>A0A544QLH0_9EURY</name>
<comment type="caution">
    <text evidence="1">The sequence shown here is derived from an EMBL/GenBank/DDBJ whole genome shotgun (WGS) entry which is preliminary data.</text>
</comment>
<protein>
    <recommendedName>
        <fullName evidence="3">Restriction endonuclease</fullName>
    </recommendedName>
</protein>
<gene>
    <name evidence="1" type="ORF">EWF95_10515</name>
</gene>
<dbReference type="AlphaFoldDB" id="A0A544QLH0"/>
<dbReference type="EMBL" id="SESI01000003">
    <property type="protein sequence ID" value="TQQ79444.1"/>
    <property type="molecule type" value="Genomic_DNA"/>
</dbReference>
<dbReference type="Proteomes" id="UP000315385">
    <property type="component" value="Unassembled WGS sequence"/>
</dbReference>